<protein>
    <recommendedName>
        <fullName evidence="11">SLH domain-containing protein</fullName>
    </recommendedName>
</protein>
<keyword evidence="8" id="KW-0675">Receptor</keyword>
<keyword evidence="6" id="KW-1133">Transmembrane helix</keyword>
<dbReference type="PANTHER" id="PTHR27000">
    <property type="entry name" value="LEUCINE-RICH REPEAT RECEPTOR-LIKE PROTEIN KINASE FAMILY PROTEIN-RELATED"/>
    <property type="match status" value="1"/>
</dbReference>
<feature type="chain" id="PRO_5045357584" description="SLH domain-containing protein" evidence="10">
    <location>
        <begin position="27"/>
        <end position="668"/>
    </location>
</feature>
<evidence type="ECO:0000256" key="9">
    <source>
        <dbReference type="ARBA" id="ARBA00023180"/>
    </source>
</evidence>
<keyword evidence="7" id="KW-0472">Membrane</keyword>
<name>A0ABQ1E0T0_9FIRM</name>
<dbReference type="InterPro" id="IPR032675">
    <property type="entry name" value="LRR_dom_sf"/>
</dbReference>
<evidence type="ECO:0000256" key="2">
    <source>
        <dbReference type="ARBA" id="ARBA00022614"/>
    </source>
</evidence>
<gene>
    <name evidence="12" type="ORF">BUFA31_17530</name>
</gene>
<evidence type="ECO:0000256" key="4">
    <source>
        <dbReference type="ARBA" id="ARBA00022729"/>
    </source>
</evidence>
<feature type="signal peptide" evidence="10">
    <location>
        <begin position="1"/>
        <end position="26"/>
    </location>
</feature>
<dbReference type="Pfam" id="PF13855">
    <property type="entry name" value="LRR_8"/>
    <property type="match status" value="1"/>
</dbReference>
<evidence type="ECO:0000256" key="3">
    <source>
        <dbReference type="ARBA" id="ARBA00022692"/>
    </source>
</evidence>
<dbReference type="Pfam" id="PF00395">
    <property type="entry name" value="SLH"/>
    <property type="match status" value="3"/>
</dbReference>
<dbReference type="SUPFAM" id="SSF52058">
    <property type="entry name" value="L domain-like"/>
    <property type="match status" value="1"/>
</dbReference>
<reference evidence="12 13" key="1">
    <citation type="submission" date="2020-06" db="EMBL/GenBank/DDBJ databases">
        <title>Characterization of fructooligosaccharide metabolism and fructooligosaccharide-degrading enzymes in human commensal butyrate producers.</title>
        <authorList>
            <person name="Tanno H."/>
            <person name="Fujii T."/>
            <person name="Hirano K."/>
            <person name="Maeno S."/>
            <person name="Tonozuka T."/>
            <person name="Sakamoto M."/>
            <person name="Ohkuma M."/>
            <person name="Tochio T."/>
            <person name="Endo A."/>
        </authorList>
    </citation>
    <scope>NUCLEOTIDE SEQUENCE [LARGE SCALE GENOMIC DNA]</scope>
    <source>
        <strain evidence="12 13">JCM 31056</strain>
    </source>
</reference>
<proteinExistence type="predicted"/>
<evidence type="ECO:0000256" key="6">
    <source>
        <dbReference type="ARBA" id="ARBA00022989"/>
    </source>
</evidence>
<keyword evidence="3" id="KW-0812">Transmembrane</keyword>
<comment type="subcellular location">
    <subcellularLocation>
        <location evidence="1">Membrane</location>
        <topology evidence="1">Single-pass membrane protein</topology>
    </subcellularLocation>
</comment>
<feature type="domain" description="SLH" evidence="11">
    <location>
        <begin position="513"/>
        <end position="575"/>
    </location>
</feature>
<keyword evidence="2" id="KW-0433">Leucine-rich repeat</keyword>
<dbReference type="Gene3D" id="3.80.10.10">
    <property type="entry name" value="Ribonuclease Inhibitor"/>
    <property type="match status" value="1"/>
</dbReference>
<evidence type="ECO:0000313" key="12">
    <source>
        <dbReference type="EMBL" id="GFO88589.1"/>
    </source>
</evidence>
<keyword evidence="13" id="KW-1185">Reference proteome</keyword>
<keyword evidence="9" id="KW-0325">Glycoprotein</keyword>
<dbReference type="Proteomes" id="UP000620147">
    <property type="component" value="Unassembled WGS sequence"/>
</dbReference>
<dbReference type="PANTHER" id="PTHR27000:SF54">
    <property type="entry name" value="OS07G0597200 PROTEIN"/>
    <property type="match status" value="1"/>
</dbReference>
<keyword evidence="5" id="KW-0677">Repeat</keyword>
<evidence type="ECO:0000256" key="1">
    <source>
        <dbReference type="ARBA" id="ARBA00004167"/>
    </source>
</evidence>
<comment type="caution">
    <text evidence="12">The sequence shown here is derived from an EMBL/GenBank/DDBJ whole genome shotgun (WGS) entry which is preliminary data.</text>
</comment>
<evidence type="ECO:0000256" key="10">
    <source>
        <dbReference type="SAM" id="SignalP"/>
    </source>
</evidence>
<dbReference type="EMBL" id="BLYJ01000021">
    <property type="protein sequence ID" value="GFO88589.1"/>
    <property type="molecule type" value="Genomic_DNA"/>
</dbReference>
<feature type="domain" description="SLH" evidence="11">
    <location>
        <begin position="576"/>
        <end position="639"/>
    </location>
</feature>
<dbReference type="PROSITE" id="PS51450">
    <property type="entry name" value="LRR"/>
    <property type="match status" value="1"/>
</dbReference>
<evidence type="ECO:0000256" key="7">
    <source>
        <dbReference type="ARBA" id="ARBA00023136"/>
    </source>
</evidence>
<dbReference type="InterPro" id="IPR001119">
    <property type="entry name" value="SLH_dom"/>
</dbReference>
<evidence type="ECO:0000256" key="8">
    <source>
        <dbReference type="ARBA" id="ARBA00023170"/>
    </source>
</evidence>
<dbReference type="RefSeq" id="WP_188885908.1">
    <property type="nucleotide sequence ID" value="NZ_BLYJ01000021.1"/>
</dbReference>
<dbReference type="PROSITE" id="PS51272">
    <property type="entry name" value="SLH"/>
    <property type="match status" value="2"/>
</dbReference>
<evidence type="ECO:0000256" key="5">
    <source>
        <dbReference type="ARBA" id="ARBA00022737"/>
    </source>
</evidence>
<dbReference type="InterPro" id="IPR001611">
    <property type="entry name" value="Leu-rich_rpt"/>
</dbReference>
<accession>A0ABQ1E0T0</accession>
<organism evidence="12 13">
    <name type="scientific">Butyricicoccus faecihominis</name>
    <dbReference type="NCBI Taxonomy" id="1712515"/>
    <lineage>
        <taxon>Bacteria</taxon>
        <taxon>Bacillati</taxon>
        <taxon>Bacillota</taxon>
        <taxon>Clostridia</taxon>
        <taxon>Eubacteriales</taxon>
        <taxon>Butyricicoccaceae</taxon>
        <taxon>Butyricicoccus</taxon>
    </lineage>
</organism>
<evidence type="ECO:0000259" key="11">
    <source>
        <dbReference type="PROSITE" id="PS51272"/>
    </source>
</evidence>
<dbReference type="InterPro" id="IPR003591">
    <property type="entry name" value="Leu-rich_rpt_typical-subtyp"/>
</dbReference>
<keyword evidence="4 10" id="KW-0732">Signal</keyword>
<dbReference type="Pfam" id="PF00560">
    <property type="entry name" value="LRR_1"/>
    <property type="match status" value="2"/>
</dbReference>
<sequence>MKRTRISVLLVIALLLQLYAPLTAGAADFTPNPQTEYAKRFIAACDGQTWFINEIERLLNAQQRTLDTITGAEDLVEIKSIGLKGQNITGHIPAAIGELSELRYLFLSDNHLSGDIPSALYTLPKLQNVDLGGNDYAGAIPSEFGTMPALKTLVLKDNQYTGTIPDTILSNTQIEVLNLMGNQLTGGFPAAVAGMSSLKYLNLSENAIGGTIPDLSALNNLISLSAWQCGLTGTIPETLYSLSGLQILDLSENKLEGEISAGIANLADLQYLALDTNPLRGVLPDAFTQTALTEIHLENTYLRGFVPATLKARHDAGAKVYLNNNYMTGAVLKDMPNNSGNFTDGAASEQHQLAGTRSTVTVSKDGTVNLYALLLNKSLTTGSTAKVLLRPDEYVVTFDDTKVQVTADSSGIYVKALTDIPLNTNFSITIQIKDNTGSEYSKVKLTLTTDVTSGGGGGIGGGGGGTTETPKAEHKLYINGFTDGMFHAERNITREQTAKMLIDALEKETAEPEQSSYTDVANNRWSYRWVEAASKEGYMVGYNGGVFKPEFAITRAEMATALSRIAAKEGLIMNGSTKTFSDVADGKWYSSYIRQAVQYGLISGYTDGTFRPEQYITRAETVTMINRMLGRNYETATELHSMACPFPDVSQSNWAYGNIMEAAITHKH</sequence>
<dbReference type="SMART" id="SM00369">
    <property type="entry name" value="LRR_TYP"/>
    <property type="match status" value="4"/>
</dbReference>
<evidence type="ECO:0000313" key="13">
    <source>
        <dbReference type="Proteomes" id="UP000620147"/>
    </source>
</evidence>